<feature type="domain" description="HIT" evidence="3">
    <location>
        <begin position="5"/>
        <end position="105"/>
    </location>
</feature>
<dbReference type="AlphaFoldDB" id="A0A1F7Y5W0"/>
<dbReference type="SUPFAM" id="SSF54197">
    <property type="entry name" value="HIT-like"/>
    <property type="match status" value="1"/>
</dbReference>
<dbReference type="GO" id="GO:0009117">
    <property type="term" value="P:nucleotide metabolic process"/>
    <property type="evidence" value="ECO:0007669"/>
    <property type="project" value="TreeGrafter"/>
</dbReference>
<proteinExistence type="predicted"/>
<evidence type="ECO:0000313" key="5">
    <source>
        <dbReference type="Proteomes" id="UP000178750"/>
    </source>
</evidence>
<dbReference type="Pfam" id="PF01230">
    <property type="entry name" value="HIT"/>
    <property type="match status" value="1"/>
</dbReference>
<dbReference type="InterPro" id="IPR011146">
    <property type="entry name" value="HIT-like"/>
</dbReference>
<name>A0A1F7Y5W0_9BACT</name>
<comment type="caution">
    <text evidence="4">The sequence shown here is derived from an EMBL/GenBank/DDBJ whole genome shotgun (WGS) entry which is preliminary data.</text>
</comment>
<evidence type="ECO:0000313" key="4">
    <source>
        <dbReference type="EMBL" id="OGM22269.1"/>
    </source>
</evidence>
<accession>A0A1F7Y5W0</accession>
<feature type="active site" description="Tele-AMP-histidine intermediate" evidence="1">
    <location>
        <position position="92"/>
    </location>
</feature>
<protein>
    <recommendedName>
        <fullName evidence="3">HIT domain-containing protein</fullName>
    </recommendedName>
</protein>
<dbReference type="PANTHER" id="PTHR46648">
    <property type="entry name" value="HIT FAMILY PROTEIN 1"/>
    <property type="match status" value="1"/>
</dbReference>
<dbReference type="Gene3D" id="3.30.428.10">
    <property type="entry name" value="HIT-like"/>
    <property type="match status" value="1"/>
</dbReference>
<sequence>MKDCIFCKIVKGEIPAYKVYEDKDFLSFLDIKPLTKGNALVIPKKHYRWTYNIPNFGEYFEVAKKVALAAQDAFKAEWICFLTLGFEVPHAHIRVIPRYNKDLHGTVIDPNVYENFSKEEMEKIAEQITDII</sequence>
<dbReference type="PRINTS" id="PR00332">
    <property type="entry name" value="HISTRIAD"/>
</dbReference>
<dbReference type="PANTHER" id="PTHR46648:SF1">
    <property type="entry name" value="ADENOSINE 5'-MONOPHOSPHORAMIDASE HNT1"/>
    <property type="match status" value="1"/>
</dbReference>
<reference evidence="4 5" key="1">
    <citation type="journal article" date="2016" name="Nat. Commun.">
        <title>Thousands of microbial genomes shed light on interconnected biogeochemical processes in an aquifer system.</title>
        <authorList>
            <person name="Anantharaman K."/>
            <person name="Brown C.T."/>
            <person name="Hug L.A."/>
            <person name="Sharon I."/>
            <person name="Castelle C.J."/>
            <person name="Probst A.J."/>
            <person name="Thomas B.C."/>
            <person name="Singh A."/>
            <person name="Wilkins M.J."/>
            <person name="Karaoz U."/>
            <person name="Brodie E.L."/>
            <person name="Williams K.H."/>
            <person name="Hubbard S.S."/>
            <person name="Banfield J.F."/>
        </authorList>
    </citation>
    <scope>NUCLEOTIDE SEQUENCE [LARGE SCALE GENOMIC DNA]</scope>
</reference>
<evidence type="ECO:0000259" key="3">
    <source>
        <dbReference type="PROSITE" id="PS51084"/>
    </source>
</evidence>
<dbReference type="GO" id="GO:0003824">
    <property type="term" value="F:catalytic activity"/>
    <property type="evidence" value="ECO:0007669"/>
    <property type="project" value="InterPro"/>
</dbReference>
<organism evidence="4 5">
    <name type="scientific">Candidatus Woesebacteria bacterium RIFCSPHIGHO2_01_FULL_38_9b</name>
    <dbReference type="NCBI Taxonomy" id="1802493"/>
    <lineage>
        <taxon>Bacteria</taxon>
        <taxon>Candidatus Woeseibacteriota</taxon>
    </lineage>
</organism>
<dbReference type="PROSITE" id="PS51084">
    <property type="entry name" value="HIT_2"/>
    <property type="match status" value="1"/>
</dbReference>
<dbReference type="Proteomes" id="UP000178750">
    <property type="component" value="Unassembled WGS sequence"/>
</dbReference>
<dbReference type="InterPro" id="IPR001310">
    <property type="entry name" value="Histidine_triad_HIT"/>
</dbReference>
<dbReference type="InterPro" id="IPR036265">
    <property type="entry name" value="HIT-like_sf"/>
</dbReference>
<comment type="caution">
    <text evidence="2">Lacks conserved residue(s) required for the propagation of feature annotation.</text>
</comment>
<dbReference type="EMBL" id="MGGF01000006">
    <property type="protein sequence ID" value="OGM22269.1"/>
    <property type="molecule type" value="Genomic_DNA"/>
</dbReference>
<gene>
    <name evidence="4" type="ORF">A2863_02910</name>
</gene>
<evidence type="ECO:0000256" key="2">
    <source>
        <dbReference type="PROSITE-ProRule" id="PRU00464"/>
    </source>
</evidence>
<evidence type="ECO:0000256" key="1">
    <source>
        <dbReference type="PIRSR" id="PIRSR601310-1"/>
    </source>
</evidence>